<dbReference type="PANTHER" id="PTHR43278:SF2">
    <property type="entry name" value="IRON-SULFUR FLAVOPROTEIN"/>
    <property type="match status" value="1"/>
</dbReference>
<dbReference type="EMBL" id="BARV01012614">
    <property type="protein sequence ID" value="GAI05794.1"/>
    <property type="molecule type" value="Genomic_DNA"/>
</dbReference>
<dbReference type="Gene3D" id="3.40.50.360">
    <property type="match status" value="1"/>
</dbReference>
<sequence length="92" mass="10664">MKLTVFNGSPRGKRSNTKILLEHFINGFMTTDGNTYKIFYLNRLKDSDKFVKSFQEAERVLMAFPLYTDAMPAMVKTFIESLEPFCREEGNP</sequence>
<dbReference type="Pfam" id="PF02525">
    <property type="entry name" value="Flavodoxin_2"/>
    <property type="match status" value="1"/>
</dbReference>
<dbReference type="AlphaFoldDB" id="X1MHE3"/>
<accession>X1MHE3</accession>
<dbReference type="SUPFAM" id="SSF52218">
    <property type="entry name" value="Flavoproteins"/>
    <property type="match status" value="1"/>
</dbReference>
<feature type="domain" description="Flavodoxin-like fold" evidence="3">
    <location>
        <begin position="1"/>
        <end position="81"/>
    </location>
</feature>
<name>X1MHE3_9ZZZZ</name>
<feature type="non-terminal residue" evidence="4">
    <location>
        <position position="92"/>
    </location>
</feature>
<dbReference type="PANTHER" id="PTHR43278">
    <property type="entry name" value="NAD(P)H-DEPENDENT FMN-CONTAINING OXIDOREDUCTASE YWQN-RELATED"/>
    <property type="match status" value="1"/>
</dbReference>
<evidence type="ECO:0000313" key="4">
    <source>
        <dbReference type="EMBL" id="GAI05794.1"/>
    </source>
</evidence>
<dbReference type="InterPro" id="IPR051796">
    <property type="entry name" value="ISF_SsuE-like"/>
</dbReference>
<reference evidence="4" key="1">
    <citation type="journal article" date="2014" name="Front. Microbiol.">
        <title>High frequency of phylogenetically diverse reductive dehalogenase-homologous genes in deep subseafloor sedimentary metagenomes.</title>
        <authorList>
            <person name="Kawai M."/>
            <person name="Futagami T."/>
            <person name="Toyoda A."/>
            <person name="Takaki Y."/>
            <person name="Nishi S."/>
            <person name="Hori S."/>
            <person name="Arai W."/>
            <person name="Tsubouchi T."/>
            <person name="Morono Y."/>
            <person name="Uchiyama I."/>
            <person name="Ito T."/>
            <person name="Fujiyama A."/>
            <person name="Inagaki F."/>
            <person name="Takami H."/>
        </authorList>
    </citation>
    <scope>NUCLEOTIDE SEQUENCE</scope>
    <source>
        <strain evidence="4">Expedition CK06-06</strain>
    </source>
</reference>
<keyword evidence="1" id="KW-0285">Flavoprotein</keyword>
<evidence type="ECO:0000256" key="2">
    <source>
        <dbReference type="ARBA" id="ARBA00022643"/>
    </source>
</evidence>
<protein>
    <recommendedName>
        <fullName evidence="3">Flavodoxin-like fold domain-containing protein</fullName>
    </recommendedName>
</protein>
<dbReference type="InterPro" id="IPR003680">
    <property type="entry name" value="Flavodoxin_fold"/>
</dbReference>
<dbReference type="InterPro" id="IPR029039">
    <property type="entry name" value="Flavoprotein-like_sf"/>
</dbReference>
<evidence type="ECO:0000256" key="1">
    <source>
        <dbReference type="ARBA" id="ARBA00022630"/>
    </source>
</evidence>
<comment type="caution">
    <text evidence="4">The sequence shown here is derived from an EMBL/GenBank/DDBJ whole genome shotgun (WGS) entry which is preliminary data.</text>
</comment>
<evidence type="ECO:0000259" key="3">
    <source>
        <dbReference type="Pfam" id="PF02525"/>
    </source>
</evidence>
<organism evidence="4">
    <name type="scientific">marine sediment metagenome</name>
    <dbReference type="NCBI Taxonomy" id="412755"/>
    <lineage>
        <taxon>unclassified sequences</taxon>
        <taxon>metagenomes</taxon>
        <taxon>ecological metagenomes</taxon>
    </lineage>
</organism>
<gene>
    <name evidence="4" type="ORF">S06H3_23270</name>
</gene>
<proteinExistence type="predicted"/>
<keyword evidence="2" id="KW-0288">FMN</keyword>